<sequence length="73" mass="8260">MSDEFDRVKSELQGSKEANQLIRKENKLLKNTVSDLSNIEINGVPENKSENLINIVVQLGKVVSNSFIVRFEI</sequence>
<accession>A0A2H1VZ12</accession>
<evidence type="ECO:0000313" key="1">
    <source>
        <dbReference type="EMBL" id="SOQ46037.1"/>
    </source>
</evidence>
<gene>
    <name evidence="1" type="ORF">SFRICE_040031</name>
</gene>
<proteinExistence type="predicted"/>
<reference evidence="1" key="1">
    <citation type="submission" date="2016-07" db="EMBL/GenBank/DDBJ databases">
        <authorList>
            <person name="Bretaudeau A."/>
        </authorList>
    </citation>
    <scope>NUCLEOTIDE SEQUENCE</scope>
    <source>
        <strain evidence="1">Rice</strain>
        <tissue evidence="1">Whole body</tissue>
    </source>
</reference>
<name>A0A2H1VZ12_SPOFR</name>
<organism evidence="1">
    <name type="scientific">Spodoptera frugiperda</name>
    <name type="common">Fall armyworm</name>
    <dbReference type="NCBI Taxonomy" id="7108"/>
    <lineage>
        <taxon>Eukaryota</taxon>
        <taxon>Metazoa</taxon>
        <taxon>Ecdysozoa</taxon>
        <taxon>Arthropoda</taxon>
        <taxon>Hexapoda</taxon>
        <taxon>Insecta</taxon>
        <taxon>Pterygota</taxon>
        <taxon>Neoptera</taxon>
        <taxon>Endopterygota</taxon>
        <taxon>Lepidoptera</taxon>
        <taxon>Glossata</taxon>
        <taxon>Ditrysia</taxon>
        <taxon>Noctuoidea</taxon>
        <taxon>Noctuidae</taxon>
        <taxon>Amphipyrinae</taxon>
        <taxon>Spodoptera</taxon>
    </lineage>
</organism>
<protein>
    <submittedName>
        <fullName evidence="1">SFRICE_040031</fullName>
    </submittedName>
</protein>
<dbReference type="AlphaFoldDB" id="A0A2H1VZ12"/>
<dbReference type="EMBL" id="ODYU01005311">
    <property type="protein sequence ID" value="SOQ46037.1"/>
    <property type="molecule type" value="Genomic_DNA"/>
</dbReference>